<name>A0A0F4YED4_RASE3</name>
<comment type="caution">
    <text evidence="2">The sequence shown here is derived from an EMBL/GenBank/DDBJ whole genome shotgun (WGS) entry which is preliminary data.</text>
</comment>
<reference evidence="2 3" key="1">
    <citation type="submission" date="2015-04" db="EMBL/GenBank/DDBJ databases">
        <authorList>
            <person name="Heijne W.H."/>
            <person name="Fedorova N.D."/>
            <person name="Nierman W.C."/>
            <person name="Vollebregt A.W."/>
            <person name="Zhao Z."/>
            <person name="Wu L."/>
            <person name="Kumar M."/>
            <person name="Stam H."/>
            <person name="van den Berg M.A."/>
            <person name="Pel H.J."/>
        </authorList>
    </citation>
    <scope>NUCLEOTIDE SEQUENCE [LARGE SCALE GENOMIC DNA]</scope>
    <source>
        <strain evidence="2 3">CBS 393.64</strain>
    </source>
</reference>
<proteinExistence type="predicted"/>
<feature type="region of interest" description="Disordered" evidence="1">
    <location>
        <begin position="115"/>
        <end position="144"/>
    </location>
</feature>
<organism evidence="2 3">
    <name type="scientific">Rasamsonia emersonii (strain ATCC 16479 / CBS 393.64 / IMI 116815)</name>
    <dbReference type="NCBI Taxonomy" id="1408163"/>
    <lineage>
        <taxon>Eukaryota</taxon>
        <taxon>Fungi</taxon>
        <taxon>Dikarya</taxon>
        <taxon>Ascomycota</taxon>
        <taxon>Pezizomycotina</taxon>
        <taxon>Eurotiomycetes</taxon>
        <taxon>Eurotiomycetidae</taxon>
        <taxon>Eurotiales</taxon>
        <taxon>Trichocomaceae</taxon>
        <taxon>Rasamsonia</taxon>
    </lineage>
</organism>
<dbReference type="EMBL" id="LASV01000752">
    <property type="protein sequence ID" value="KKA16549.1"/>
    <property type="molecule type" value="Genomic_DNA"/>
</dbReference>
<evidence type="ECO:0000313" key="3">
    <source>
        <dbReference type="Proteomes" id="UP000053958"/>
    </source>
</evidence>
<dbReference type="GeneID" id="25321738"/>
<keyword evidence="3" id="KW-1185">Reference proteome</keyword>
<evidence type="ECO:0000256" key="1">
    <source>
        <dbReference type="SAM" id="MobiDB-lite"/>
    </source>
</evidence>
<dbReference type="RefSeq" id="XP_013323161.1">
    <property type="nucleotide sequence ID" value="XM_013467707.1"/>
</dbReference>
<dbReference type="AlphaFoldDB" id="A0A0F4YED4"/>
<accession>A0A0F4YED4</accession>
<sequence length="169" mass="19686">MPVNITNRDNYGKTSRKFSCGHDLGPDCPFPPSHRYHDHTQRGNEIKFHFPCMQCDNREIWKDLKIIKNETDAEFERLESESDEQLREEMEKKAILNTQLVLRRLLFGFEARWNEVPQPDSPDPGPARASQTTPEGFRLSVDNKYLDPDNATTLEELMAYMDSLLAENR</sequence>
<protein>
    <submittedName>
        <fullName evidence="2">Uncharacterized protein</fullName>
    </submittedName>
</protein>
<gene>
    <name evidence="2" type="ORF">T310_9816</name>
</gene>
<evidence type="ECO:0000313" key="2">
    <source>
        <dbReference type="EMBL" id="KKA16549.1"/>
    </source>
</evidence>
<dbReference type="Proteomes" id="UP000053958">
    <property type="component" value="Unassembled WGS sequence"/>
</dbReference>